<gene>
    <name evidence="1" type="ORF">C7212DRAFT_342228</name>
</gene>
<protein>
    <submittedName>
        <fullName evidence="1">Uncharacterized protein</fullName>
    </submittedName>
</protein>
<reference evidence="1 2" key="1">
    <citation type="submission" date="2018-03" db="EMBL/GenBank/DDBJ databases">
        <title>Genomes of Pezizomycetes fungi and the evolution of truffles.</title>
        <authorList>
            <person name="Murat C."/>
            <person name="Payen T."/>
            <person name="Noel B."/>
            <person name="Kuo A."/>
            <person name="Martin F.M."/>
        </authorList>
    </citation>
    <scope>NUCLEOTIDE SEQUENCE [LARGE SCALE GENOMIC DNA]</scope>
    <source>
        <strain evidence="1">091103-1</strain>
    </source>
</reference>
<keyword evidence="2" id="KW-1185">Reference proteome</keyword>
<name>A0A317SVY0_9PEZI</name>
<dbReference type="AlphaFoldDB" id="A0A317SVY0"/>
<dbReference type="Proteomes" id="UP000246991">
    <property type="component" value="Unassembled WGS sequence"/>
</dbReference>
<accession>A0A317SVY0</accession>
<evidence type="ECO:0000313" key="2">
    <source>
        <dbReference type="Proteomes" id="UP000246991"/>
    </source>
</evidence>
<dbReference type="EMBL" id="PYWC01000014">
    <property type="protein sequence ID" value="PWW78588.1"/>
    <property type="molecule type" value="Genomic_DNA"/>
</dbReference>
<dbReference type="OrthoDB" id="10481278at2759"/>
<organism evidence="1 2">
    <name type="scientific">Tuber magnatum</name>
    <name type="common">white Piedmont truffle</name>
    <dbReference type="NCBI Taxonomy" id="42249"/>
    <lineage>
        <taxon>Eukaryota</taxon>
        <taxon>Fungi</taxon>
        <taxon>Dikarya</taxon>
        <taxon>Ascomycota</taxon>
        <taxon>Pezizomycotina</taxon>
        <taxon>Pezizomycetes</taxon>
        <taxon>Pezizales</taxon>
        <taxon>Tuberaceae</taxon>
        <taxon>Tuber</taxon>
    </lineage>
</organism>
<proteinExistence type="predicted"/>
<sequence>MSFMENERLSTWSLNATTMIANIAFSVWAKGFSMTTEASVGSPVVDRRVTTKRSWGQIGDVETADEGTIHHHSYGDNSSDKHHYSSKRAKTITHLSDELNFVLSQQWSSNVMDRIQEHHAMSQHALEKDWSPNSTPGFGLVQVSSVLGNQL</sequence>
<comment type="caution">
    <text evidence="1">The sequence shown here is derived from an EMBL/GenBank/DDBJ whole genome shotgun (WGS) entry which is preliminary data.</text>
</comment>
<evidence type="ECO:0000313" key="1">
    <source>
        <dbReference type="EMBL" id="PWW78588.1"/>
    </source>
</evidence>